<keyword evidence="1" id="KW-0677">Repeat</keyword>
<reference evidence="5 6" key="1">
    <citation type="submission" date="2015-08" db="EMBL/GenBank/DDBJ databases">
        <title>The genome of the Asian arowana (Scleropages formosus).</title>
        <authorList>
            <person name="Tan M.H."/>
            <person name="Gan H.M."/>
            <person name="Croft L.J."/>
            <person name="Austin C.M."/>
        </authorList>
    </citation>
    <scope>NUCLEOTIDE SEQUENCE [LARGE SCALE GENOMIC DNA]</scope>
    <source>
        <strain evidence="5">Aro1</strain>
    </source>
</reference>
<comment type="similarity">
    <text evidence="2">Belongs to the NHER family.</text>
</comment>
<dbReference type="GO" id="GO:0043495">
    <property type="term" value="F:protein-membrane adaptor activity"/>
    <property type="evidence" value="ECO:0007669"/>
    <property type="project" value="TreeGrafter"/>
</dbReference>
<feature type="domain" description="PDZ" evidence="4">
    <location>
        <begin position="128"/>
        <end position="209"/>
    </location>
</feature>
<evidence type="ECO:0000256" key="1">
    <source>
        <dbReference type="ARBA" id="ARBA00022737"/>
    </source>
</evidence>
<evidence type="ECO:0000313" key="6">
    <source>
        <dbReference type="Proteomes" id="UP000034805"/>
    </source>
</evidence>
<dbReference type="STRING" id="113540.ENSSFOP00015036298"/>
<dbReference type="Proteomes" id="UP000034805">
    <property type="component" value="Unassembled WGS sequence"/>
</dbReference>
<organism evidence="5 6">
    <name type="scientific">Scleropages formosus</name>
    <name type="common">Asian bonytongue</name>
    <name type="synonym">Osteoglossum formosum</name>
    <dbReference type="NCBI Taxonomy" id="113540"/>
    <lineage>
        <taxon>Eukaryota</taxon>
        <taxon>Metazoa</taxon>
        <taxon>Chordata</taxon>
        <taxon>Craniata</taxon>
        <taxon>Vertebrata</taxon>
        <taxon>Euteleostomi</taxon>
        <taxon>Actinopterygii</taxon>
        <taxon>Neopterygii</taxon>
        <taxon>Teleostei</taxon>
        <taxon>Osteoglossocephala</taxon>
        <taxon>Osteoglossomorpha</taxon>
        <taxon>Osteoglossiformes</taxon>
        <taxon>Osteoglossidae</taxon>
        <taxon>Scleropages</taxon>
    </lineage>
</organism>
<feature type="region of interest" description="Disordered" evidence="3">
    <location>
        <begin position="481"/>
        <end position="533"/>
    </location>
</feature>
<feature type="domain" description="PDZ" evidence="4">
    <location>
        <begin position="8"/>
        <end position="89"/>
    </location>
</feature>
<proteinExistence type="inferred from homology"/>
<dbReference type="Pfam" id="PF00595">
    <property type="entry name" value="PDZ"/>
    <property type="match status" value="4"/>
</dbReference>
<dbReference type="CDD" id="cd06768">
    <property type="entry name" value="PDZ_NHERF-like"/>
    <property type="match status" value="4"/>
</dbReference>
<feature type="compositionally biased region" description="Acidic residues" evidence="3">
    <location>
        <begin position="497"/>
        <end position="516"/>
    </location>
</feature>
<dbReference type="GO" id="GO:0005102">
    <property type="term" value="F:signaling receptor binding"/>
    <property type="evidence" value="ECO:0007669"/>
    <property type="project" value="TreeGrafter"/>
</dbReference>
<dbReference type="GO" id="GO:0016324">
    <property type="term" value="C:apical plasma membrane"/>
    <property type="evidence" value="ECO:0007669"/>
    <property type="project" value="TreeGrafter"/>
</dbReference>
<dbReference type="PANTHER" id="PTHR14191">
    <property type="entry name" value="PDZ DOMAIN CONTAINING PROTEIN"/>
    <property type="match status" value="1"/>
</dbReference>
<evidence type="ECO:0000256" key="3">
    <source>
        <dbReference type="SAM" id="MobiDB-lite"/>
    </source>
</evidence>
<dbReference type="PROSITE" id="PS50106">
    <property type="entry name" value="PDZ"/>
    <property type="match status" value="4"/>
</dbReference>
<dbReference type="InterPro" id="IPR001478">
    <property type="entry name" value="PDZ"/>
</dbReference>
<comment type="caution">
    <text evidence="5">The sequence shown here is derived from an EMBL/GenBank/DDBJ whole genome shotgun (WGS) entry which is preliminary data.</text>
</comment>
<evidence type="ECO:0000259" key="4">
    <source>
        <dbReference type="PROSITE" id="PS50106"/>
    </source>
</evidence>
<dbReference type="Gene3D" id="2.30.42.10">
    <property type="match status" value="4"/>
</dbReference>
<protein>
    <submittedName>
        <fullName evidence="5">Na(+)/H(+) exchange regulatory cofactor NHE-RF3-like</fullName>
    </submittedName>
</protein>
<dbReference type="AlphaFoldDB" id="A0A0P7UZP9"/>
<feature type="domain" description="PDZ" evidence="4">
    <location>
        <begin position="237"/>
        <end position="317"/>
    </location>
</feature>
<evidence type="ECO:0000313" key="5">
    <source>
        <dbReference type="EMBL" id="KPP65519.1"/>
    </source>
</evidence>
<dbReference type="InterPro" id="IPR051067">
    <property type="entry name" value="NHER"/>
</dbReference>
<sequence>MAALRVRTITLSKHQGQSFGFFLREERGEEGHLIRNLETGSPAELSGLKDGDRVLRVNGTFADTLKHSEVVELVKRSGTSVTFQVLDEASYKSAKENGVDLANPQPISQPSSQNTMNGVAGSTPKPKLCYLVKSKSKSYGFSLKSIRGVEGVFMSDIIPSGVADKAGVKVNDRLLEVNGEDVDSNSHEELVEKVKASGDSVMFLLVDEEADTYYRNSKQNPGVALATMKYLPHKPRIANLTRGPEGYGYYLREDPKMKGHFINDIEHGSPADRAGLKNMDRLVAVNGEEVDHLDHDQVVERIRQSGNECSLLVVDKETDKMYKMGGASPLLYWKEMGGSCEPASTLPIDEQVPHLDPTPQPTVLPASAKPTQEHFKPKLCKLEKTSGGYGFHLYSIQGVPGQYIKEVVKGSVADQAGLEENDIVVEVNEVNVENSTHDEVVSMIKSSGNQLVLLVAEKQAYSYFKAEKIPITPLLLGSTSALTPTTAEPTKVHEVKEEEDEERQNETEREEEEEDVNPSTPPSEPNTRDRVSTDCTQLIPLVRLVRLQLRTLV</sequence>
<accession>A0A0P7UZP9</accession>
<dbReference type="InterPro" id="IPR036034">
    <property type="entry name" value="PDZ_sf"/>
</dbReference>
<evidence type="ECO:0000256" key="2">
    <source>
        <dbReference type="ARBA" id="ARBA00038110"/>
    </source>
</evidence>
<dbReference type="PANTHER" id="PTHR14191:SF6">
    <property type="entry name" value="NA(+)_H(+) EXCHANGE REGULATORY COFACTOR NHE-RF3-RELATED"/>
    <property type="match status" value="1"/>
</dbReference>
<dbReference type="EMBL" id="JARO02006259">
    <property type="protein sequence ID" value="KPP65519.1"/>
    <property type="molecule type" value="Genomic_DNA"/>
</dbReference>
<feature type="domain" description="PDZ" evidence="4">
    <location>
        <begin position="379"/>
        <end position="459"/>
    </location>
</feature>
<dbReference type="GO" id="GO:0072659">
    <property type="term" value="P:protein localization to plasma membrane"/>
    <property type="evidence" value="ECO:0007669"/>
    <property type="project" value="TreeGrafter"/>
</dbReference>
<name>A0A0P7UZP9_SCLFO</name>
<dbReference type="SMART" id="SM00228">
    <property type="entry name" value="PDZ"/>
    <property type="match status" value="4"/>
</dbReference>
<dbReference type="SUPFAM" id="SSF50156">
    <property type="entry name" value="PDZ domain-like"/>
    <property type="match status" value="4"/>
</dbReference>
<gene>
    <name evidence="5" type="ORF">Z043_116058</name>
</gene>